<accession>A0A366JI85</accession>
<evidence type="ECO:0008006" key="5">
    <source>
        <dbReference type="Google" id="ProtNLM"/>
    </source>
</evidence>
<dbReference type="Proteomes" id="UP000252731">
    <property type="component" value="Unassembled WGS sequence"/>
</dbReference>
<gene>
    <name evidence="3" type="ORF">DFO70_1305</name>
</gene>
<evidence type="ECO:0000313" key="4">
    <source>
        <dbReference type="Proteomes" id="UP000252731"/>
    </source>
</evidence>
<keyword evidence="4" id="KW-1185">Reference proteome</keyword>
<keyword evidence="2" id="KW-0812">Transmembrane</keyword>
<comment type="caution">
    <text evidence="3">The sequence shown here is derived from an EMBL/GenBank/DDBJ whole genome shotgun (WGS) entry which is preliminary data.</text>
</comment>
<evidence type="ECO:0000313" key="3">
    <source>
        <dbReference type="EMBL" id="RBP86199.1"/>
    </source>
</evidence>
<feature type="region of interest" description="Disordered" evidence="1">
    <location>
        <begin position="384"/>
        <end position="411"/>
    </location>
</feature>
<dbReference type="Gene3D" id="2.130.10.10">
    <property type="entry name" value="YVTN repeat-like/Quinoprotein amine dehydrogenase"/>
    <property type="match status" value="2"/>
</dbReference>
<feature type="compositionally biased region" description="Basic and acidic residues" evidence="1">
    <location>
        <begin position="397"/>
        <end position="411"/>
    </location>
</feature>
<name>A0A366JI85_CYTFI</name>
<dbReference type="InterPro" id="IPR054817">
    <property type="entry name" value="Glycosyl_F510_1955-like"/>
</dbReference>
<dbReference type="SUPFAM" id="SSF110296">
    <property type="entry name" value="Oligoxyloglucan reducing end-specific cellobiohydrolase"/>
    <property type="match status" value="1"/>
</dbReference>
<dbReference type="InterPro" id="IPR015943">
    <property type="entry name" value="WD40/YVTN_repeat-like_dom_sf"/>
</dbReference>
<keyword evidence="2" id="KW-0472">Membrane</keyword>
<evidence type="ECO:0000256" key="1">
    <source>
        <dbReference type="SAM" id="MobiDB-lite"/>
    </source>
</evidence>
<feature type="transmembrane region" description="Helical" evidence="2">
    <location>
        <begin position="88"/>
        <end position="109"/>
    </location>
</feature>
<sequence length="411" mass="44888">MKLKGILFSIFMFLYSSPIGVLAHGTEEEHQQEVASNTFATNGLLVSAAILVTGIISIFVMNRRMKTLNVKKQKEKGKRDSLQKGVKIGQWVSIVSLVGVISFGIFSFINTKAKDIENSVELMHVHGLGITNDGEEIYVPAHDGLKVFEAGEWRSAKGDKHDYMGFSMVDDGFYSSGHPEPGSSMKNPFGVVKSNDMGENLEILDLYGEIDFHGMSVGYNSHTIYVFNPQANSRMDDVGLHYSMDDTKTWVKAELKGISGKLSAIAAHPTEEKTVALGTTEGVFVSHDGGQTVNQISNLPVSGLSFSRQGDLFAGFASDKMAISKINLETKEQTAYEIPSLGEGNAINYIAVNPNDENNIVFATGQKDLYLTINNGEEWEKIADKGTGIASQSLTGEGEHEHEHEHEDNGE</sequence>
<organism evidence="3 4">
    <name type="scientific">Cytobacillus firmus</name>
    <name type="common">Bacillus firmus</name>
    <dbReference type="NCBI Taxonomy" id="1399"/>
    <lineage>
        <taxon>Bacteria</taxon>
        <taxon>Bacillati</taxon>
        <taxon>Bacillota</taxon>
        <taxon>Bacilli</taxon>
        <taxon>Bacillales</taxon>
        <taxon>Bacillaceae</taxon>
        <taxon>Cytobacillus</taxon>
    </lineage>
</organism>
<proteinExistence type="predicted"/>
<dbReference type="AlphaFoldDB" id="A0A366JI85"/>
<reference evidence="3 4" key="1">
    <citation type="submission" date="2018-06" db="EMBL/GenBank/DDBJ databases">
        <title>Freshwater and sediment microbial communities from various areas in North America, analyzing microbe dynamics in response to fracking.</title>
        <authorList>
            <person name="Lamendella R."/>
        </authorList>
    </citation>
    <scope>NUCLEOTIDE SEQUENCE [LARGE SCALE GENOMIC DNA]</scope>
    <source>
        <strain evidence="3 4">14_TX</strain>
    </source>
</reference>
<dbReference type="EMBL" id="QNSF01000030">
    <property type="protein sequence ID" value="RBP86199.1"/>
    <property type="molecule type" value="Genomic_DNA"/>
</dbReference>
<dbReference type="OrthoDB" id="9764804at2"/>
<feature type="transmembrane region" description="Helical" evidence="2">
    <location>
        <begin position="39"/>
        <end position="61"/>
    </location>
</feature>
<dbReference type="RefSeq" id="WP_113885652.1">
    <property type="nucleotide sequence ID" value="NZ_QNSF01000030.1"/>
</dbReference>
<evidence type="ECO:0000256" key="2">
    <source>
        <dbReference type="SAM" id="Phobius"/>
    </source>
</evidence>
<protein>
    <recommendedName>
        <fullName evidence="5">Group-specific protein</fullName>
    </recommendedName>
</protein>
<dbReference type="NCBIfam" id="NF045728">
    <property type="entry name" value="glycosyl_F510_1955"/>
    <property type="match status" value="1"/>
</dbReference>
<keyword evidence="2" id="KW-1133">Transmembrane helix</keyword>